<accession>J9CBP6</accession>
<proteinExistence type="predicted"/>
<gene>
    <name evidence="1" type="ORF">EVA_14519</name>
</gene>
<organism evidence="1">
    <name type="scientific">gut metagenome</name>
    <dbReference type="NCBI Taxonomy" id="749906"/>
    <lineage>
        <taxon>unclassified sequences</taxon>
        <taxon>metagenomes</taxon>
        <taxon>organismal metagenomes</taxon>
    </lineage>
</organism>
<dbReference type="EMBL" id="AMCI01004797">
    <property type="protein sequence ID" value="EJW97375.1"/>
    <property type="molecule type" value="Genomic_DNA"/>
</dbReference>
<evidence type="ECO:0000313" key="1">
    <source>
        <dbReference type="EMBL" id="EJW97375.1"/>
    </source>
</evidence>
<protein>
    <submittedName>
        <fullName evidence="1">Uncharacterized protein</fullName>
    </submittedName>
</protein>
<comment type="caution">
    <text evidence="1">The sequence shown here is derived from an EMBL/GenBank/DDBJ whole genome shotgun (WGS) entry which is preliminary data.</text>
</comment>
<reference evidence="1" key="1">
    <citation type="journal article" date="2012" name="PLoS ONE">
        <title>Gene sets for utilization of primary and secondary nutrition supplies in the distal gut of endangered iberian lynx.</title>
        <authorList>
            <person name="Alcaide M."/>
            <person name="Messina E."/>
            <person name="Richter M."/>
            <person name="Bargiela R."/>
            <person name="Peplies J."/>
            <person name="Huws S.A."/>
            <person name="Newbold C.J."/>
            <person name="Golyshin P.N."/>
            <person name="Simon M.A."/>
            <person name="Lopez G."/>
            <person name="Yakimov M.M."/>
            <person name="Ferrer M."/>
        </authorList>
    </citation>
    <scope>NUCLEOTIDE SEQUENCE</scope>
</reference>
<name>J9CBP6_9ZZZZ</name>
<dbReference type="AlphaFoldDB" id="J9CBP6"/>
<sequence length="45" mass="5415">MLNIVYNQIYIFIHLKKMKICRIKFILISHTCSLNKLQLMQFQGS</sequence>